<name>A0A1F5RVP0_9BACT</name>
<sequence>MIKPKELSRAEKQQLLKEVAEFIPDLKSMRVRMPALTAAAERFLLRRIKKGDERAKIYFIRSNQGLVAKVAWRCFNKEGHNFKFLDLMQVGNIGLLKAIEKFTLGRNSKFSTYATWWIRQEINRAVNNQGLLIRVPDNKASDMRTFLYRCKTDGKEINTKSLSRLDKLALAALLPSLSLSASKDEANPGVSLERVFADDKRQSPRANLERQDQDKVIEMLLARLPKRERLIIEGRFGLNGHDKCLTLRQMQSIIGITREGVRQAQNRALAHLRRLAEELGLSLESVGF</sequence>
<gene>
    <name evidence="6" type="ORF">A3D54_00050</name>
</gene>
<dbReference type="PANTHER" id="PTHR30603:SF47">
    <property type="entry name" value="RNA POLYMERASE SIGMA FACTOR SIGD, CHLOROPLASTIC"/>
    <property type="match status" value="1"/>
</dbReference>
<feature type="domain" description="RNA polymerase sigma-70" evidence="5">
    <location>
        <begin position="86"/>
        <end position="99"/>
    </location>
</feature>
<dbReference type="Pfam" id="PF04542">
    <property type="entry name" value="Sigma70_r2"/>
    <property type="match status" value="1"/>
</dbReference>
<evidence type="ECO:0000256" key="2">
    <source>
        <dbReference type="ARBA" id="ARBA00023082"/>
    </source>
</evidence>
<organism evidence="6 7">
    <name type="scientific">Candidatus Falkowbacteria bacterium RIFCSPHIGHO2_02_FULL_45_15</name>
    <dbReference type="NCBI Taxonomy" id="1797987"/>
    <lineage>
        <taxon>Bacteria</taxon>
        <taxon>Candidatus Falkowiibacteriota</taxon>
    </lineage>
</organism>
<evidence type="ECO:0000313" key="7">
    <source>
        <dbReference type="Proteomes" id="UP000177691"/>
    </source>
</evidence>
<dbReference type="AlphaFoldDB" id="A0A1F5RVP0"/>
<evidence type="ECO:0000313" key="6">
    <source>
        <dbReference type="EMBL" id="OGF18392.1"/>
    </source>
</evidence>
<dbReference type="InterPro" id="IPR007627">
    <property type="entry name" value="RNA_pol_sigma70_r2"/>
</dbReference>
<dbReference type="SUPFAM" id="SSF88946">
    <property type="entry name" value="Sigma2 domain of RNA polymerase sigma factors"/>
    <property type="match status" value="1"/>
</dbReference>
<keyword evidence="1" id="KW-0805">Transcription regulation</keyword>
<dbReference type="InterPro" id="IPR014284">
    <property type="entry name" value="RNA_pol_sigma-70_dom"/>
</dbReference>
<keyword evidence="4" id="KW-0804">Transcription</keyword>
<dbReference type="PRINTS" id="PR00046">
    <property type="entry name" value="SIGMA70FCT"/>
</dbReference>
<dbReference type="NCBIfam" id="TIGR02937">
    <property type="entry name" value="sigma70-ECF"/>
    <property type="match status" value="1"/>
</dbReference>
<dbReference type="PANTHER" id="PTHR30603">
    <property type="entry name" value="RNA POLYMERASE SIGMA FACTOR RPO"/>
    <property type="match status" value="1"/>
</dbReference>
<dbReference type="Pfam" id="PF04545">
    <property type="entry name" value="Sigma70_r4"/>
    <property type="match status" value="1"/>
</dbReference>
<dbReference type="InterPro" id="IPR013324">
    <property type="entry name" value="RNA_pol_sigma_r3/r4-like"/>
</dbReference>
<evidence type="ECO:0000256" key="4">
    <source>
        <dbReference type="ARBA" id="ARBA00023163"/>
    </source>
</evidence>
<dbReference type="EMBL" id="MFFU01000047">
    <property type="protein sequence ID" value="OGF18392.1"/>
    <property type="molecule type" value="Genomic_DNA"/>
</dbReference>
<dbReference type="InterPro" id="IPR036388">
    <property type="entry name" value="WH-like_DNA-bd_sf"/>
</dbReference>
<dbReference type="SUPFAM" id="SSF88659">
    <property type="entry name" value="Sigma3 and sigma4 domains of RNA polymerase sigma factors"/>
    <property type="match status" value="1"/>
</dbReference>
<comment type="caution">
    <text evidence="6">The sequence shown here is derived from an EMBL/GenBank/DDBJ whole genome shotgun (WGS) entry which is preliminary data.</text>
</comment>
<dbReference type="Gene3D" id="1.10.10.10">
    <property type="entry name" value="Winged helix-like DNA-binding domain superfamily/Winged helix DNA-binding domain"/>
    <property type="match status" value="1"/>
</dbReference>
<reference evidence="6 7" key="1">
    <citation type="journal article" date="2016" name="Nat. Commun.">
        <title>Thousands of microbial genomes shed light on interconnected biogeochemical processes in an aquifer system.</title>
        <authorList>
            <person name="Anantharaman K."/>
            <person name="Brown C.T."/>
            <person name="Hug L.A."/>
            <person name="Sharon I."/>
            <person name="Castelle C.J."/>
            <person name="Probst A.J."/>
            <person name="Thomas B.C."/>
            <person name="Singh A."/>
            <person name="Wilkins M.J."/>
            <person name="Karaoz U."/>
            <person name="Brodie E.L."/>
            <person name="Williams K.H."/>
            <person name="Hubbard S.S."/>
            <person name="Banfield J.F."/>
        </authorList>
    </citation>
    <scope>NUCLEOTIDE SEQUENCE [LARGE SCALE GENOMIC DNA]</scope>
</reference>
<evidence type="ECO:0000256" key="3">
    <source>
        <dbReference type="ARBA" id="ARBA00023125"/>
    </source>
</evidence>
<dbReference type="GO" id="GO:0003677">
    <property type="term" value="F:DNA binding"/>
    <property type="evidence" value="ECO:0007669"/>
    <property type="project" value="UniProtKB-KW"/>
</dbReference>
<dbReference type="InterPro" id="IPR007630">
    <property type="entry name" value="RNA_pol_sigma70_r4"/>
</dbReference>
<dbReference type="InterPro" id="IPR000943">
    <property type="entry name" value="RNA_pol_sigma70"/>
</dbReference>
<evidence type="ECO:0000259" key="5">
    <source>
        <dbReference type="PROSITE" id="PS00715"/>
    </source>
</evidence>
<dbReference type="PROSITE" id="PS00715">
    <property type="entry name" value="SIGMA70_1"/>
    <property type="match status" value="1"/>
</dbReference>
<evidence type="ECO:0000256" key="1">
    <source>
        <dbReference type="ARBA" id="ARBA00023015"/>
    </source>
</evidence>
<keyword evidence="3" id="KW-0238">DNA-binding</keyword>
<dbReference type="GO" id="GO:0006352">
    <property type="term" value="P:DNA-templated transcription initiation"/>
    <property type="evidence" value="ECO:0007669"/>
    <property type="project" value="InterPro"/>
</dbReference>
<keyword evidence="2" id="KW-0731">Sigma factor</keyword>
<dbReference type="Proteomes" id="UP000177691">
    <property type="component" value="Unassembled WGS sequence"/>
</dbReference>
<protein>
    <recommendedName>
        <fullName evidence="5">RNA polymerase sigma-70 domain-containing protein</fullName>
    </recommendedName>
</protein>
<dbReference type="InterPro" id="IPR050239">
    <property type="entry name" value="Sigma-70_RNA_pol_init_factors"/>
</dbReference>
<dbReference type="GO" id="GO:0016987">
    <property type="term" value="F:sigma factor activity"/>
    <property type="evidence" value="ECO:0007669"/>
    <property type="project" value="UniProtKB-KW"/>
</dbReference>
<dbReference type="InterPro" id="IPR013325">
    <property type="entry name" value="RNA_pol_sigma_r2"/>
</dbReference>
<dbReference type="Gene3D" id="1.10.601.10">
    <property type="entry name" value="RNA Polymerase Primary Sigma Factor"/>
    <property type="match status" value="1"/>
</dbReference>
<accession>A0A1F5RVP0</accession>
<proteinExistence type="predicted"/>